<dbReference type="AlphaFoldDB" id="A4C840"/>
<dbReference type="SUPFAM" id="SSF53850">
    <property type="entry name" value="Periplasmic binding protein-like II"/>
    <property type="match status" value="1"/>
</dbReference>
<feature type="signal peptide" evidence="2">
    <location>
        <begin position="1"/>
        <end position="17"/>
    </location>
</feature>
<gene>
    <name evidence="3" type="ORF">PTD2_06924</name>
</gene>
<protein>
    <submittedName>
        <fullName evidence="3">ABC-type amino acid transport/signal transduction systems, periplasmic component/domain</fullName>
    </submittedName>
</protein>
<evidence type="ECO:0000256" key="2">
    <source>
        <dbReference type="SAM" id="SignalP"/>
    </source>
</evidence>
<name>A4C840_9GAMM</name>
<reference evidence="3 4" key="1">
    <citation type="submission" date="2006-02" db="EMBL/GenBank/DDBJ databases">
        <authorList>
            <person name="Moran M.A."/>
            <person name="Kjelleberg S."/>
            <person name="Egan S."/>
            <person name="Saunders N."/>
            <person name="Thomas T."/>
            <person name="Ferriera S."/>
            <person name="Johnson J."/>
            <person name="Kravitz S."/>
            <person name="Halpern A."/>
            <person name="Remington K."/>
            <person name="Beeson K."/>
            <person name="Tran B."/>
            <person name="Rogers Y.-H."/>
            <person name="Friedman R."/>
            <person name="Venter J.C."/>
        </authorList>
    </citation>
    <scope>NUCLEOTIDE SEQUENCE [LARGE SCALE GENOMIC DNA]</scope>
    <source>
        <strain evidence="3 4">D2</strain>
    </source>
</reference>
<dbReference type="HOGENOM" id="CLU_097553_0_0_6"/>
<dbReference type="OrthoDB" id="8454826at2"/>
<dbReference type="RefSeq" id="WP_009838017.1">
    <property type="nucleotide sequence ID" value="NZ_AAOH01000003.1"/>
</dbReference>
<dbReference type="eggNOG" id="COG0834">
    <property type="taxonomic scope" value="Bacteria"/>
</dbReference>
<comment type="similarity">
    <text evidence="1">Belongs to the bacterial solute-binding protein 3 family.</text>
</comment>
<dbReference type="EMBL" id="AAOH01000003">
    <property type="protein sequence ID" value="EAR28755.1"/>
    <property type="molecule type" value="Genomic_DNA"/>
</dbReference>
<dbReference type="Proteomes" id="UP000006201">
    <property type="component" value="Unassembled WGS sequence"/>
</dbReference>
<dbReference type="PANTHER" id="PTHR35936:SF25">
    <property type="entry name" value="ABC TRANSPORTER SUBSTRATE-BINDING PROTEIN"/>
    <property type="match status" value="1"/>
</dbReference>
<accession>A4C840</accession>
<comment type="caution">
    <text evidence="3">The sequence shown here is derived from an EMBL/GenBank/DDBJ whole genome shotgun (WGS) entry which is preliminary data.</text>
</comment>
<dbReference type="Gene3D" id="3.40.190.10">
    <property type="entry name" value="Periplasmic binding protein-like II"/>
    <property type="match status" value="2"/>
</dbReference>
<dbReference type="STRING" id="87626.PTD2_06924"/>
<keyword evidence="4" id="KW-1185">Reference proteome</keyword>
<evidence type="ECO:0000313" key="4">
    <source>
        <dbReference type="Proteomes" id="UP000006201"/>
    </source>
</evidence>
<proteinExistence type="inferred from homology"/>
<dbReference type="PANTHER" id="PTHR35936">
    <property type="entry name" value="MEMBRANE-BOUND LYTIC MUREIN TRANSGLYCOSYLASE F"/>
    <property type="match status" value="1"/>
</dbReference>
<feature type="chain" id="PRO_5002665801" evidence="2">
    <location>
        <begin position="18"/>
        <end position="253"/>
    </location>
</feature>
<sequence length="253" mass="28620">MRTVIAIVTFFSCFLSAEGVTSASLKYDLSASNGLIPYYNNNPDYPGIYPEFIHLVLQEANIKGIEVILPSKRTQVALARGELDFDIISPSWFTNHKIPNGYVLSVPLLTVTEHLIFLPGQAKSWLTLDAIKDRPVGTVRGYFYHDDYLFERVDLASEKELIMALDKRRINVAISGDLPALYWSQQLNIPIQLGPIHSTGFTHIRLREEHVNLLPALNKAIEKLQQQGVLDVIVQRYMQIVSKQQPLDSIMTQ</sequence>
<keyword evidence="2" id="KW-0732">Signal</keyword>
<evidence type="ECO:0000256" key="1">
    <source>
        <dbReference type="ARBA" id="ARBA00010333"/>
    </source>
</evidence>
<organism evidence="3 4">
    <name type="scientific">Pseudoalteromonas tunicata D2</name>
    <dbReference type="NCBI Taxonomy" id="87626"/>
    <lineage>
        <taxon>Bacteria</taxon>
        <taxon>Pseudomonadati</taxon>
        <taxon>Pseudomonadota</taxon>
        <taxon>Gammaproteobacteria</taxon>
        <taxon>Alteromonadales</taxon>
        <taxon>Pseudoalteromonadaceae</taxon>
        <taxon>Pseudoalteromonas</taxon>
    </lineage>
</organism>
<evidence type="ECO:0000313" key="3">
    <source>
        <dbReference type="EMBL" id="EAR28755.1"/>
    </source>
</evidence>